<dbReference type="GO" id="GO:0046872">
    <property type="term" value="F:metal ion binding"/>
    <property type="evidence" value="ECO:0007669"/>
    <property type="project" value="UniProtKB-KW"/>
</dbReference>
<keyword evidence="4" id="KW-0378">Hydrolase</keyword>
<dbReference type="EMBL" id="CP155447">
    <property type="protein sequence ID" value="XBH02960.1"/>
    <property type="molecule type" value="Genomic_DNA"/>
</dbReference>
<dbReference type="PANTHER" id="PTHR34990:SF1">
    <property type="entry name" value="UDP-2,3-DIACYLGLUCOSAMINE HYDROLASE"/>
    <property type="match status" value="1"/>
</dbReference>
<dbReference type="InterPro" id="IPR004843">
    <property type="entry name" value="Calcineurin-like_PHP"/>
</dbReference>
<dbReference type="GO" id="GO:0008758">
    <property type="term" value="F:UDP-2,3-diacylglucosamine hydrolase activity"/>
    <property type="evidence" value="ECO:0007669"/>
    <property type="project" value="TreeGrafter"/>
</dbReference>
<evidence type="ECO:0000256" key="6">
    <source>
        <dbReference type="ARBA" id="ARBA00023211"/>
    </source>
</evidence>
<dbReference type="InterPro" id="IPR029052">
    <property type="entry name" value="Metallo-depent_PP-like"/>
</dbReference>
<keyword evidence="1" id="KW-1003">Cell membrane</keyword>
<evidence type="ECO:0000256" key="1">
    <source>
        <dbReference type="ARBA" id="ARBA00022475"/>
    </source>
</evidence>
<organism evidence="8">
    <name type="scientific">Singulisphaera sp. Ch08</name>
    <dbReference type="NCBI Taxonomy" id="3120278"/>
    <lineage>
        <taxon>Bacteria</taxon>
        <taxon>Pseudomonadati</taxon>
        <taxon>Planctomycetota</taxon>
        <taxon>Planctomycetia</taxon>
        <taxon>Isosphaerales</taxon>
        <taxon>Isosphaeraceae</taxon>
        <taxon>Singulisphaera</taxon>
    </lineage>
</organism>
<dbReference type="Pfam" id="PF00149">
    <property type="entry name" value="Metallophos"/>
    <property type="match status" value="1"/>
</dbReference>
<evidence type="ECO:0000313" key="8">
    <source>
        <dbReference type="EMBL" id="XBH02960.1"/>
    </source>
</evidence>
<dbReference type="GO" id="GO:0009245">
    <property type="term" value="P:lipid A biosynthetic process"/>
    <property type="evidence" value="ECO:0007669"/>
    <property type="project" value="TreeGrafter"/>
</dbReference>
<dbReference type="RefSeq" id="WP_406695701.1">
    <property type="nucleotide sequence ID" value="NZ_CP155447.1"/>
</dbReference>
<dbReference type="Gene3D" id="3.60.21.10">
    <property type="match status" value="1"/>
</dbReference>
<evidence type="ECO:0000256" key="2">
    <source>
        <dbReference type="ARBA" id="ARBA00022519"/>
    </source>
</evidence>
<reference evidence="8" key="1">
    <citation type="submission" date="2024-05" db="EMBL/GenBank/DDBJ databases">
        <title>Planctomycetes of the genus Singulisphaera possess chitinolytic capabilities.</title>
        <authorList>
            <person name="Ivanova A."/>
        </authorList>
    </citation>
    <scope>NUCLEOTIDE SEQUENCE</scope>
    <source>
        <strain evidence="8">Ch08T</strain>
    </source>
</reference>
<keyword evidence="3" id="KW-0479">Metal-binding</keyword>
<name>A0AAU7CCZ2_9BACT</name>
<dbReference type="AlphaFoldDB" id="A0AAU7CCZ2"/>
<dbReference type="SUPFAM" id="SSF56300">
    <property type="entry name" value="Metallo-dependent phosphatases"/>
    <property type="match status" value="1"/>
</dbReference>
<accession>A0AAU7CCZ2</accession>
<evidence type="ECO:0000256" key="3">
    <source>
        <dbReference type="ARBA" id="ARBA00022723"/>
    </source>
</evidence>
<keyword evidence="6" id="KW-0464">Manganese</keyword>
<evidence type="ECO:0000259" key="7">
    <source>
        <dbReference type="Pfam" id="PF00149"/>
    </source>
</evidence>
<evidence type="ECO:0000256" key="5">
    <source>
        <dbReference type="ARBA" id="ARBA00023136"/>
    </source>
</evidence>
<keyword evidence="2" id="KW-0997">Cell inner membrane</keyword>
<dbReference type="GO" id="GO:0016020">
    <property type="term" value="C:membrane"/>
    <property type="evidence" value="ECO:0007669"/>
    <property type="project" value="GOC"/>
</dbReference>
<proteinExistence type="predicted"/>
<sequence length="237" mass="26671">MSSYFTSDVHLRLDRPERDQRFASWVESLGNDDSLTIVGDLCDFWFAARQYQTGLKSCQGLRALADFRIRGGQLTIMPGNHDGWLGPFYENEVGARFAPEPLEVEAFGLRIHLRHGHTLGGHPVWKGWMESRSFLTAFRSLPSQLATTFDHRLERRNEKNRELDDMRQLAAYRRYVDSCAGRADLVLIGHIHRSFEDAGSAPRLMIPGGWFGQSSFVKVDSSGAALVVEPAPSSLTC</sequence>
<keyword evidence="5" id="KW-0472">Membrane</keyword>
<protein>
    <submittedName>
        <fullName evidence="8">Metallophosphoesterase</fullName>
    </submittedName>
</protein>
<dbReference type="InterPro" id="IPR043461">
    <property type="entry name" value="LpxH-like"/>
</dbReference>
<feature type="domain" description="Calcineurin-like phosphoesterase" evidence="7">
    <location>
        <begin position="4"/>
        <end position="193"/>
    </location>
</feature>
<dbReference type="PANTHER" id="PTHR34990">
    <property type="entry name" value="UDP-2,3-DIACYLGLUCOSAMINE HYDROLASE-RELATED"/>
    <property type="match status" value="1"/>
</dbReference>
<gene>
    <name evidence="8" type="ORF">V5E97_32325</name>
</gene>
<evidence type="ECO:0000256" key="4">
    <source>
        <dbReference type="ARBA" id="ARBA00022801"/>
    </source>
</evidence>